<organism evidence="2 3">
    <name type="scientific">Cellulomonas wangleii</name>
    <dbReference type="NCBI Taxonomy" id="2816956"/>
    <lineage>
        <taxon>Bacteria</taxon>
        <taxon>Bacillati</taxon>
        <taxon>Actinomycetota</taxon>
        <taxon>Actinomycetes</taxon>
        <taxon>Micrococcales</taxon>
        <taxon>Cellulomonadaceae</taxon>
        <taxon>Cellulomonas</taxon>
    </lineage>
</organism>
<gene>
    <name evidence="2" type="ORF">KG103_00840</name>
</gene>
<dbReference type="PANTHER" id="PTHR43649:SF14">
    <property type="entry name" value="BLR3389 PROTEIN"/>
    <property type="match status" value="1"/>
</dbReference>
<dbReference type="Pfam" id="PF01547">
    <property type="entry name" value="SBP_bac_1"/>
    <property type="match status" value="1"/>
</dbReference>
<dbReference type="EMBL" id="CP074405">
    <property type="protein sequence ID" value="QVI62537.1"/>
    <property type="molecule type" value="Genomic_DNA"/>
</dbReference>
<dbReference type="PANTHER" id="PTHR43649">
    <property type="entry name" value="ARABINOSE-BINDING PROTEIN-RELATED"/>
    <property type="match status" value="1"/>
</dbReference>
<name>A0ABX8D906_9CELL</name>
<dbReference type="PROSITE" id="PS51257">
    <property type="entry name" value="PROKAR_LIPOPROTEIN"/>
    <property type="match status" value="1"/>
</dbReference>
<feature type="chain" id="PRO_5045737684" evidence="1">
    <location>
        <begin position="24"/>
        <end position="442"/>
    </location>
</feature>
<dbReference type="SUPFAM" id="SSF53850">
    <property type="entry name" value="Periplasmic binding protein-like II"/>
    <property type="match status" value="1"/>
</dbReference>
<accession>A0ABX8D906</accession>
<dbReference type="RefSeq" id="WP_207340198.1">
    <property type="nucleotide sequence ID" value="NZ_CP074405.1"/>
</dbReference>
<evidence type="ECO:0000313" key="3">
    <source>
        <dbReference type="Proteomes" id="UP000677804"/>
    </source>
</evidence>
<proteinExistence type="predicted"/>
<keyword evidence="1" id="KW-0732">Signal</keyword>
<sequence length="442" mass="47050">MSSTIARRVRATAAVVGVALALAACGSGTTPQLGDGGTAAPGGSGDAAIVWGLEGGQSESYLAAVDRWNEEHPDRPIELQMFGNQGYKDKLRIALGAGQGPDLMFSWGGAALKTYVDAGYVEPIEDPAITDRYLPSVLDTVTFDGKVYGAAINNIQPVVILYNDAVFRQVGAEPPTTWDELLDLVPVFEEEGIAPIALAGQSKWPQLPYLGYLVDRIGGPEVFDAIVANEPDAWSHPAVTQALTEIQALVEAGGFVDDYASIAYETGAADALLYTGRAAMMVVLSQAYSNIKTAAPDFVESGDLKAVPFPAYDGGAGDPANLVGNPSNFWSVNASASDEHKETVLAFLAEQVMNEEYIGEILDRSAVPGVTTARDQITEREDTFAEMVVDLTEAAPHFQLSWDQAISPSQAEQLTTHLDRVFLLQTTPEEFVSAMNATLDAK</sequence>
<keyword evidence="3" id="KW-1185">Reference proteome</keyword>
<dbReference type="Proteomes" id="UP000677804">
    <property type="component" value="Chromosome"/>
</dbReference>
<dbReference type="InterPro" id="IPR050490">
    <property type="entry name" value="Bact_solute-bd_prot1"/>
</dbReference>
<evidence type="ECO:0000313" key="2">
    <source>
        <dbReference type="EMBL" id="QVI62537.1"/>
    </source>
</evidence>
<evidence type="ECO:0000256" key="1">
    <source>
        <dbReference type="SAM" id="SignalP"/>
    </source>
</evidence>
<feature type="signal peptide" evidence="1">
    <location>
        <begin position="1"/>
        <end position="23"/>
    </location>
</feature>
<protein>
    <submittedName>
        <fullName evidence="2">Extracellular solute-binding protein</fullName>
    </submittedName>
</protein>
<dbReference type="InterPro" id="IPR006059">
    <property type="entry name" value="SBP"/>
</dbReference>
<reference evidence="2 3" key="1">
    <citation type="submission" date="2021-05" db="EMBL/GenBank/DDBJ databases">
        <title>Novel species in genus Cellulomonas.</title>
        <authorList>
            <person name="Zhang G."/>
        </authorList>
    </citation>
    <scope>NUCLEOTIDE SEQUENCE [LARGE SCALE GENOMIC DNA]</scope>
    <source>
        <strain evidence="3">zg-ZUI222</strain>
    </source>
</reference>
<dbReference type="Gene3D" id="3.40.190.10">
    <property type="entry name" value="Periplasmic binding protein-like II"/>
    <property type="match status" value="2"/>
</dbReference>